<dbReference type="EMBL" id="CAJOBI010243711">
    <property type="protein sequence ID" value="CAF5090307.1"/>
    <property type="molecule type" value="Genomic_DNA"/>
</dbReference>
<gene>
    <name evidence="2" type="ORF">SMN809_LOCUS61186</name>
</gene>
<feature type="region of interest" description="Disordered" evidence="1">
    <location>
        <begin position="1"/>
        <end position="52"/>
    </location>
</feature>
<proteinExistence type="predicted"/>
<evidence type="ECO:0000313" key="2">
    <source>
        <dbReference type="EMBL" id="CAF5090307.1"/>
    </source>
</evidence>
<evidence type="ECO:0000256" key="1">
    <source>
        <dbReference type="SAM" id="MobiDB-lite"/>
    </source>
</evidence>
<organism evidence="2 3">
    <name type="scientific">Rotaria magnacalcarata</name>
    <dbReference type="NCBI Taxonomy" id="392030"/>
    <lineage>
        <taxon>Eukaryota</taxon>
        <taxon>Metazoa</taxon>
        <taxon>Spiralia</taxon>
        <taxon>Gnathifera</taxon>
        <taxon>Rotifera</taxon>
        <taxon>Eurotatoria</taxon>
        <taxon>Bdelloidea</taxon>
        <taxon>Philodinida</taxon>
        <taxon>Philodinidae</taxon>
        <taxon>Rotaria</taxon>
    </lineage>
</organism>
<sequence length="52" mass="5680">STPPPLTRGSTKIVREYAATSSTSDVDSASKHSNNNNNNANPKLQSEEDDFW</sequence>
<dbReference type="AlphaFoldDB" id="A0A8S3EXG5"/>
<name>A0A8S3EXG5_9BILA</name>
<feature type="non-terminal residue" evidence="2">
    <location>
        <position position="1"/>
    </location>
</feature>
<accession>A0A8S3EXG5</accession>
<dbReference type="Proteomes" id="UP000676336">
    <property type="component" value="Unassembled WGS sequence"/>
</dbReference>
<feature type="compositionally biased region" description="Low complexity" evidence="1">
    <location>
        <begin position="18"/>
        <end position="27"/>
    </location>
</feature>
<evidence type="ECO:0000313" key="3">
    <source>
        <dbReference type="Proteomes" id="UP000676336"/>
    </source>
</evidence>
<protein>
    <submittedName>
        <fullName evidence="2">Uncharacterized protein</fullName>
    </submittedName>
</protein>
<comment type="caution">
    <text evidence="2">The sequence shown here is derived from an EMBL/GenBank/DDBJ whole genome shotgun (WGS) entry which is preliminary data.</text>
</comment>
<reference evidence="2" key="1">
    <citation type="submission" date="2021-02" db="EMBL/GenBank/DDBJ databases">
        <authorList>
            <person name="Nowell W R."/>
        </authorList>
    </citation>
    <scope>NUCLEOTIDE SEQUENCE</scope>
</reference>